<gene>
    <name evidence="1" type="ORF">POPTR_017G080800</name>
</gene>
<name>B9IJV6_POPTR</name>
<keyword evidence="2" id="KW-1185">Reference proteome</keyword>
<organism evidence="1 2">
    <name type="scientific">Populus trichocarpa</name>
    <name type="common">Western balsam poplar</name>
    <name type="synonym">Populus balsamifera subsp. trichocarpa</name>
    <dbReference type="NCBI Taxonomy" id="3694"/>
    <lineage>
        <taxon>Eukaryota</taxon>
        <taxon>Viridiplantae</taxon>
        <taxon>Streptophyta</taxon>
        <taxon>Embryophyta</taxon>
        <taxon>Tracheophyta</taxon>
        <taxon>Spermatophyta</taxon>
        <taxon>Magnoliopsida</taxon>
        <taxon>eudicotyledons</taxon>
        <taxon>Gunneridae</taxon>
        <taxon>Pentapetalae</taxon>
        <taxon>rosids</taxon>
        <taxon>fabids</taxon>
        <taxon>Malpighiales</taxon>
        <taxon>Salicaceae</taxon>
        <taxon>Saliceae</taxon>
        <taxon>Populus</taxon>
    </lineage>
</organism>
<evidence type="ECO:0000313" key="1">
    <source>
        <dbReference type="EMBL" id="PNS95829.1"/>
    </source>
</evidence>
<sequence length="105" mass="11620">MDALVLRQIGFKIILHDAVVDGKLVENSRQVCEVVGKLSPTGAAWEIELFKSITNDMEPDVEGQLQEPLTEEAHDDVSFQIITISPDSGKQKRNSHSHVLSIIRG</sequence>
<reference evidence="1 2" key="1">
    <citation type="journal article" date="2006" name="Science">
        <title>The genome of black cottonwood, Populus trichocarpa (Torr. &amp; Gray).</title>
        <authorList>
            <person name="Tuskan G.A."/>
            <person name="Difazio S."/>
            <person name="Jansson S."/>
            <person name="Bohlmann J."/>
            <person name="Grigoriev I."/>
            <person name="Hellsten U."/>
            <person name="Putnam N."/>
            <person name="Ralph S."/>
            <person name="Rombauts S."/>
            <person name="Salamov A."/>
            <person name="Schein J."/>
            <person name="Sterck L."/>
            <person name="Aerts A."/>
            <person name="Bhalerao R.R."/>
            <person name="Bhalerao R.P."/>
            <person name="Blaudez D."/>
            <person name="Boerjan W."/>
            <person name="Brun A."/>
            <person name="Brunner A."/>
            <person name="Busov V."/>
            <person name="Campbell M."/>
            <person name="Carlson J."/>
            <person name="Chalot M."/>
            <person name="Chapman J."/>
            <person name="Chen G.L."/>
            <person name="Cooper D."/>
            <person name="Coutinho P.M."/>
            <person name="Couturier J."/>
            <person name="Covert S."/>
            <person name="Cronk Q."/>
            <person name="Cunningham R."/>
            <person name="Davis J."/>
            <person name="Degroeve S."/>
            <person name="Dejardin A."/>
            <person name="Depamphilis C."/>
            <person name="Detter J."/>
            <person name="Dirks B."/>
            <person name="Dubchak I."/>
            <person name="Duplessis S."/>
            <person name="Ehlting J."/>
            <person name="Ellis B."/>
            <person name="Gendler K."/>
            <person name="Goodstein D."/>
            <person name="Gribskov M."/>
            <person name="Grimwood J."/>
            <person name="Groover A."/>
            <person name="Gunter L."/>
            <person name="Hamberger B."/>
            <person name="Heinze B."/>
            <person name="Helariutta Y."/>
            <person name="Henrissat B."/>
            <person name="Holligan D."/>
            <person name="Holt R."/>
            <person name="Huang W."/>
            <person name="Islam-Faridi N."/>
            <person name="Jones S."/>
            <person name="Jones-Rhoades M."/>
            <person name="Jorgensen R."/>
            <person name="Joshi C."/>
            <person name="Kangasjarvi J."/>
            <person name="Karlsson J."/>
            <person name="Kelleher C."/>
            <person name="Kirkpatrick R."/>
            <person name="Kirst M."/>
            <person name="Kohler A."/>
            <person name="Kalluri U."/>
            <person name="Larimer F."/>
            <person name="Leebens-Mack J."/>
            <person name="Leple J.C."/>
            <person name="Locascio P."/>
            <person name="Lou Y."/>
            <person name="Lucas S."/>
            <person name="Martin F."/>
            <person name="Montanini B."/>
            <person name="Napoli C."/>
            <person name="Nelson D.R."/>
            <person name="Nelson C."/>
            <person name="Nieminen K."/>
            <person name="Nilsson O."/>
            <person name="Pereda V."/>
            <person name="Peter G."/>
            <person name="Philippe R."/>
            <person name="Pilate G."/>
            <person name="Poliakov A."/>
            <person name="Razumovskaya J."/>
            <person name="Richardson P."/>
            <person name="Rinaldi C."/>
            <person name="Ritland K."/>
            <person name="Rouze P."/>
            <person name="Ryaboy D."/>
            <person name="Schmutz J."/>
            <person name="Schrader J."/>
            <person name="Segerman B."/>
            <person name="Shin H."/>
            <person name="Siddiqui A."/>
            <person name="Sterky F."/>
            <person name="Terry A."/>
            <person name="Tsai C.J."/>
            <person name="Uberbacher E."/>
            <person name="Unneberg P."/>
            <person name="Vahala J."/>
            <person name="Wall K."/>
            <person name="Wessler S."/>
            <person name="Yang G."/>
            <person name="Yin T."/>
            <person name="Douglas C."/>
            <person name="Marra M."/>
            <person name="Sandberg G."/>
            <person name="Van de Peer Y."/>
            <person name="Rokhsar D."/>
        </authorList>
    </citation>
    <scope>NUCLEOTIDE SEQUENCE [LARGE SCALE GENOMIC DNA]</scope>
    <source>
        <strain evidence="2">cv. Nisqually</strain>
    </source>
</reference>
<dbReference type="EMBL" id="CM009306">
    <property type="protein sequence ID" value="PNS95829.1"/>
    <property type="molecule type" value="Genomic_DNA"/>
</dbReference>
<proteinExistence type="predicted"/>
<dbReference type="HOGENOM" id="CLU_2241232_0_0_1"/>
<dbReference type="InParanoid" id="B9IJV6"/>
<dbReference type="AlphaFoldDB" id="B9IJV6"/>
<dbReference type="Proteomes" id="UP000006729">
    <property type="component" value="Chromosome 17"/>
</dbReference>
<evidence type="ECO:0000313" key="2">
    <source>
        <dbReference type="Proteomes" id="UP000006729"/>
    </source>
</evidence>
<accession>B9IJV6</accession>
<protein>
    <submittedName>
        <fullName evidence="1">Uncharacterized protein</fullName>
    </submittedName>
</protein>